<dbReference type="AlphaFoldDB" id="A0ABC8M7Q3"/>
<sequence>MSVTGESLTLEQGKGELEATKACPHSLFEDFEKSGKPGKNAVSKKSCRILRSAGNVVEHSGTKDKPATVEAVKIVYGHHNHEGYPTGDPSKRAFSPILSEKLGGLSTPLFSDF</sequence>
<dbReference type="EMBL" id="CAKOAT010994042">
    <property type="protein sequence ID" value="CAH8392347.1"/>
    <property type="molecule type" value="Genomic_DNA"/>
</dbReference>
<organism evidence="1 2">
    <name type="scientific">Eruca vesicaria subsp. sativa</name>
    <name type="common">Garden rocket</name>
    <name type="synonym">Eruca sativa</name>
    <dbReference type="NCBI Taxonomy" id="29727"/>
    <lineage>
        <taxon>Eukaryota</taxon>
        <taxon>Viridiplantae</taxon>
        <taxon>Streptophyta</taxon>
        <taxon>Embryophyta</taxon>
        <taxon>Tracheophyta</taxon>
        <taxon>Spermatophyta</taxon>
        <taxon>Magnoliopsida</taxon>
        <taxon>eudicotyledons</taxon>
        <taxon>Gunneridae</taxon>
        <taxon>Pentapetalae</taxon>
        <taxon>rosids</taxon>
        <taxon>malvids</taxon>
        <taxon>Brassicales</taxon>
        <taxon>Brassicaceae</taxon>
        <taxon>Brassiceae</taxon>
        <taxon>Eruca</taxon>
    </lineage>
</organism>
<gene>
    <name evidence="1" type="ORF">ERUC_LOCUS44830</name>
</gene>
<evidence type="ECO:0000313" key="1">
    <source>
        <dbReference type="EMBL" id="CAH8392347.1"/>
    </source>
</evidence>
<comment type="caution">
    <text evidence="1">The sequence shown here is derived from an EMBL/GenBank/DDBJ whole genome shotgun (WGS) entry which is preliminary data.</text>
</comment>
<proteinExistence type="predicted"/>
<keyword evidence="2" id="KW-1185">Reference proteome</keyword>
<protein>
    <submittedName>
        <fullName evidence="1">Uncharacterized protein</fullName>
    </submittedName>
</protein>
<dbReference type="Proteomes" id="UP001642260">
    <property type="component" value="Unassembled WGS sequence"/>
</dbReference>
<accession>A0ABC8M7Q3</accession>
<evidence type="ECO:0000313" key="2">
    <source>
        <dbReference type="Proteomes" id="UP001642260"/>
    </source>
</evidence>
<reference evidence="1 2" key="1">
    <citation type="submission" date="2022-03" db="EMBL/GenBank/DDBJ databases">
        <authorList>
            <person name="Macdonald S."/>
            <person name="Ahmed S."/>
            <person name="Newling K."/>
        </authorList>
    </citation>
    <scope>NUCLEOTIDE SEQUENCE [LARGE SCALE GENOMIC DNA]</scope>
</reference>
<name>A0ABC8M7Q3_ERUVS</name>